<organism evidence="3 4">
    <name type="scientific">Candidatus Methylophosphatis roskildensis</name>
    <dbReference type="NCBI Taxonomy" id="2899263"/>
    <lineage>
        <taxon>Bacteria</taxon>
        <taxon>Pseudomonadati</taxon>
        <taxon>Pseudomonadota</taxon>
        <taxon>Betaproteobacteria</taxon>
        <taxon>Nitrosomonadales</taxon>
        <taxon>Sterolibacteriaceae</taxon>
        <taxon>Candidatus Methylophosphatis</taxon>
    </lineage>
</organism>
<sequence>MSLGEPNRVAGSSDNSDSLSVVAIIVSWNSGEWLIPCVQALSEQSHSNLTIAIWDNASSGPTLAVLDQISDSYPMTRIFRSDANLGFAGGNNRAAEKYPDTNFILTVNPDALLDHDSVRFLVRAAATDEHCGAIGVTQMSPDGLYFDGIGDCYNPSGIAWRGMHGQPARALGSAPRKIISPCAAIALYRTSAFAACGGFDEDFFCYMEDVDLGFRLQLAGWHCLHVPDAKAIHFGASATGSGSDFSAYHGHRNMIWVFCKNMPGVLFWLFLPLHLVANLASIAVLVARGKPGIAYRAKIDALRGLPAMLGKRRAIQRRRKVSILTILQKLTFKLQAGQLFR</sequence>
<gene>
    <name evidence="3" type="ORF">IPH26_07710</name>
</gene>
<reference evidence="3" key="1">
    <citation type="submission" date="2020-10" db="EMBL/GenBank/DDBJ databases">
        <title>Connecting structure to function with the recovery of over 1000 high-quality activated sludge metagenome-assembled genomes encoding full-length rRNA genes using long-read sequencing.</title>
        <authorList>
            <person name="Singleton C.M."/>
            <person name="Petriglieri F."/>
            <person name="Kristensen J.M."/>
            <person name="Kirkegaard R.H."/>
            <person name="Michaelsen T.Y."/>
            <person name="Andersen M.H."/>
            <person name="Karst S.M."/>
            <person name="Dueholm M.S."/>
            <person name="Nielsen P.H."/>
            <person name="Albertsen M."/>
        </authorList>
    </citation>
    <scope>NUCLEOTIDE SEQUENCE</scope>
    <source>
        <strain evidence="3">Bjer_18-Q3-R1-45_BAT3C.347</strain>
    </source>
</reference>
<proteinExistence type="predicted"/>
<dbReference type="PANTHER" id="PTHR43179:SF11">
    <property type="entry name" value="GLYCOSYL TRANSFERASE"/>
    <property type="match status" value="1"/>
</dbReference>
<evidence type="ECO:0000259" key="2">
    <source>
        <dbReference type="Pfam" id="PF00535"/>
    </source>
</evidence>
<dbReference type="Pfam" id="PF00535">
    <property type="entry name" value="Glycos_transf_2"/>
    <property type="match status" value="1"/>
</dbReference>
<accession>A0A9D7HTM6</accession>
<name>A0A9D7HTM6_9PROT</name>
<protein>
    <submittedName>
        <fullName evidence="3">Glycosyltransferase family 2 protein</fullName>
    </submittedName>
</protein>
<dbReference type="AlphaFoldDB" id="A0A9D7HTM6"/>
<feature type="domain" description="Glycosyltransferase 2-like" evidence="2">
    <location>
        <begin position="24"/>
        <end position="193"/>
    </location>
</feature>
<dbReference type="PANTHER" id="PTHR43179">
    <property type="entry name" value="RHAMNOSYLTRANSFERASE WBBL"/>
    <property type="match status" value="1"/>
</dbReference>
<dbReference type="InterPro" id="IPR029044">
    <property type="entry name" value="Nucleotide-diphossugar_trans"/>
</dbReference>
<dbReference type="SUPFAM" id="SSF53448">
    <property type="entry name" value="Nucleotide-diphospho-sugar transferases"/>
    <property type="match status" value="1"/>
</dbReference>
<keyword evidence="1" id="KW-0472">Membrane</keyword>
<feature type="transmembrane region" description="Helical" evidence="1">
    <location>
        <begin position="265"/>
        <end position="287"/>
    </location>
</feature>
<dbReference type="CDD" id="cd04186">
    <property type="entry name" value="GT_2_like_c"/>
    <property type="match status" value="1"/>
</dbReference>
<keyword evidence="1" id="KW-1133">Transmembrane helix</keyword>
<keyword evidence="1" id="KW-0812">Transmembrane</keyword>
<evidence type="ECO:0000313" key="4">
    <source>
        <dbReference type="Proteomes" id="UP000807785"/>
    </source>
</evidence>
<dbReference type="EMBL" id="JADJEV010000003">
    <property type="protein sequence ID" value="MBK6972835.1"/>
    <property type="molecule type" value="Genomic_DNA"/>
</dbReference>
<comment type="caution">
    <text evidence="3">The sequence shown here is derived from an EMBL/GenBank/DDBJ whole genome shotgun (WGS) entry which is preliminary data.</text>
</comment>
<evidence type="ECO:0000256" key="1">
    <source>
        <dbReference type="SAM" id="Phobius"/>
    </source>
</evidence>
<dbReference type="InterPro" id="IPR001173">
    <property type="entry name" value="Glyco_trans_2-like"/>
</dbReference>
<evidence type="ECO:0000313" key="3">
    <source>
        <dbReference type="EMBL" id="MBK6972835.1"/>
    </source>
</evidence>
<dbReference type="Gene3D" id="3.90.550.10">
    <property type="entry name" value="Spore Coat Polysaccharide Biosynthesis Protein SpsA, Chain A"/>
    <property type="match status" value="1"/>
</dbReference>
<dbReference type="Proteomes" id="UP000807785">
    <property type="component" value="Unassembled WGS sequence"/>
</dbReference>